<dbReference type="Gene3D" id="1.25.40.20">
    <property type="entry name" value="Ankyrin repeat-containing domain"/>
    <property type="match status" value="1"/>
</dbReference>
<dbReference type="Proteomes" id="UP001642540">
    <property type="component" value="Unassembled WGS sequence"/>
</dbReference>
<dbReference type="SUPFAM" id="SSF48403">
    <property type="entry name" value="Ankyrin repeat"/>
    <property type="match status" value="1"/>
</dbReference>
<evidence type="ECO:0000313" key="8">
    <source>
        <dbReference type="EMBL" id="CAL8069370.1"/>
    </source>
</evidence>
<dbReference type="Pfam" id="PF08344">
    <property type="entry name" value="TRP_2"/>
    <property type="match status" value="1"/>
</dbReference>
<proteinExistence type="predicted"/>
<name>A0ABP1PK68_9HEXA</name>
<gene>
    <name evidence="8" type="ORF">ODALV1_LOCUS737</name>
</gene>
<feature type="compositionally biased region" description="Polar residues" evidence="5">
    <location>
        <begin position="770"/>
        <end position="789"/>
    </location>
</feature>
<keyword evidence="6" id="KW-0812">Transmembrane</keyword>
<dbReference type="InterPro" id="IPR036770">
    <property type="entry name" value="Ankyrin_rpt-contain_sf"/>
</dbReference>
<dbReference type="PANTHER" id="PTHR10117:SF54">
    <property type="entry name" value="TRANSIENT RECEPTOR POTENTIAL-GAMMA PROTEIN"/>
    <property type="match status" value="1"/>
</dbReference>
<evidence type="ECO:0000313" key="9">
    <source>
        <dbReference type="Proteomes" id="UP001642540"/>
    </source>
</evidence>
<organism evidence="8 9">
    <name type="scientific">Orchesella dallaii</name>
    <dbReference type="NCBI Taxonomy" id="48710"/>
    <lineage>
        <taxon>Eukaryota</taxon>
        <taxon>Metazoa</taxon>
        <taxon>Ecdysozoa</taxon>
        <taxon>Arthropoda</taxon>
        <taxon>Hexapoda</taxon>
        <taxon>Collembola</taxon>
        <taxon>Entomobryomorpha</taxon>
        <taxon>Entomobryoidea</taxon>
        <taxon>Orchesellidae</taxon>
        <taxon>Orchesellinae</taxon>
        <taxon>Orchesella</taxon>
    </lineage>
</organism>
<evidence type="ECO:0000256" key="6">
    <source>
        <dbReference type="SAM" id="Phobius"/>
    </source>
</evidence>
<evidence type="ECO:0000259" key="7">
    <source>
        <dbReference type="SMART" id="SM01420"/>
    </source>
</evidence>
<comment type="caution">
    <text evidence="8">The sequence shown here is derived from an EMBL/GenBank/DDBJ whole genome shotgun (WGS) entry which is preliminary data.</text>
</comment>
<keyword evidence="6" id="KW-1133">Transmembrane helix</keyword>
<dbReference type="PANTHER" id="PTHR10117">
    <property type="entry name" value="TRANSIENT RECEPTOR POTENTIAL CHANNEL"/>
    <property type="match status" value="1"/>
</dbReference>
<keyword evidence="2" id="KW-0677">Repeat</keyword>
<reference evidence="8 9" key="1">
    <citation type="submission" date="2024-08" db="EMBL/GenBank/DDBJ databases">
        <authorList>
            <person name="Cucini C."/>
            <person name="Frati F."/>
        </authorList>
    </citation>
    <scope>NUCLEOTIDE SEQUENCE [LARGE SCALE GENOMIC DNA]</scope>
</reference>
<keyword evidence="4" id="KW-0407">Ion channel</keyword>
<dbReference type="EMBL" id="CAXLJM020000004">
    <property type="protein sequence ID" value="CAL8069370.1"/>
    <property type="molecule type" value="Genomic_DNA"/>
</dbReference>
<keyword evidence="6" id="KW-0472">Membrane</keyword>
<dbReference type="SMART" id="SM01420">
    <property type="entry name" value="TRP_2"/>
    <property type="match status" value="1"/>
</dbReference>
<feature type="transmembrane region" description="Helical" evidence="6">
    <location>
        <begin position="521"/>
        <end position="541"/>
    </location>
</feature>
<dbReference type="InterPro" id="IPR013555">
    <property type="entry name" value="TRP_dom"/>
</dbReference>
<keyword evidence="3" id="KW-0406">Ion transport</keyword>
<evidence type="ECO:0000256" key="4">
    <source>
        <dbReference type="ARBA" id="ARBA00023303"/>
    </source>
</evidence>
<feature type="compositionally biased region" description="Basic residues" evidence="5">
    <location>
        <begin position="1"/>
        <end position="18"/>
    </location>
</feature>
<keyword evidence="9" id="KW-1185">Reference proteome</keyword>
<dbReference type="InterPro" id="IPR002153">
    <property type="entry name" value="TRPC_channel"/>
</dbReference>
<evidence type="ECO:0000256" key="1">
    <source>
        <dbReference type="ARBA" id="ARBA00022448"/>
    </source>
</evidence>
<evidence type="ECO:0000256" key="5">
    <source>
        <dbReference type="SAM" id="MobiDB-lite"/>
    </source>
</evidence>
<protein>
    <recommendedName>
        <fullName evidence="7">Transient receptor ion channel domain-containing protein</fullName>
    </recommendedName>
</protein>
<feature type="transmembrane region" description="Helical" evidence="6">
    <location>
        <begin position="376"/>
        <end position="399"/>
    </location>
</feature>
<evidence type="ECO:0000256" key="2">
    <source>
        <dbReference type="ARBA" id="ARBA00022737"/>
    </source>
</evidence>
<accession>A0ABP1PK68</accession>
<feature type="region of interest" description="Disordered" evidence="5">
    <location>
        <begin position="1"/>
        <end position="53"/>
    </location>
</feature>
<keyword evidence="1" id="KW-0813">Transport</keyword>
<feature type="region of interest" description="Disordered" evidence="5">
    <location>
        <begin position="763"/>
        <end position="807"/>
    </location>
</feature>
<sequence length="807" mass="92919">MGNKNKKVKKSKSKKTKSKPQQYVATTTTSQVTTTSLQTSDTEDQDDDDANAKDSLENLDERNEWEKMLFEYVESGKDRQTVRDLITANHSRIDINHRNKSNQDILTKAVEKKDEKMIKLLLRVDPENIDTRNALLSAIKDGDMHVMLLLLAFEDASNRTGGSPWAGARTKAKKGHLKQMDEFDNTEYGKHITPLGMAAKSGHYEIIQVLWNRGERLPQLHMPSCDCSTCKKETRELEKIKTRLNLLKAKCNPTYLIFLAGQDGSFDPVYESLQLMETLDKCISEEPEFKEQYETIKKELQKFPTALLNLCRTTEETKIFLSQRQGYVGADLPYPRLAYAFECDQKSLVAHPNAQYLLYREWRGHSWSPENPVANWLLTIITMLCFPIVNMFLWLSLFCGSSVPITQHFLAPINRCRSKWASHLAFCILLFYMNAEERTEAQISPPTLCKYNSLQKNQKMEFEATIPRRRLPSTDPLLLGECTLAISTVCAGIRLLRVLILNQNVGPLQCAFMKMSGNLKTFAIFYIVAVGTYALGTQILFRPYQNLTKIDNNETKYAPTNFNNIEDSMETFFWSFFSGLKKENMEIFTPKREFINSQGKLEVVEQPQTTTQFTATLIQMWLFSNTQETILGEDKDTNWKYKRTQEWMYHIQDTYLAPPFNLLPNGSCLLNVCSWISAVTCSKRGSKEAGCDMEQCCFMRDVESPQDQHDSRREYPFLLRKLFQRYFQYVMWEESEESKPEKKDVSTIQESVIELRKMTEELLQKMEGNNGDQSTPPGQSRYVVTSTPKSGIEVIMNPKPNTRTDSL</sequence>
<feature type="domain" description="Transient receptor ion channel" evidence="7">
    <location>
        <begin position="225"/>
        <end position="290"/>
    </location>
</feature>
<feature type="compositionally biased region" description="Low complexity" evidence="5">
    <location>
        <begin position="26"/>
        <end position="40"/>
    </location>
</feature>
<evidence type="ECO:0000256" key="3">
    <source>
        <dbReference type="ARBA" id="ARBA00023065"/>
    </source>
</evidence>